<dbReference type="EnsemblMetazoa" id="G19219.1">
    <property type="protein sequence ID" value="G19219.1:cds"/>
    <property type="gene ID" value="G19219"/>
</dbReference>
<reference evidence="1" key="1">
    <citation type="submission" date="2022-08" db="UniProtKB">
        <authorList>
            <consortium name="EnsemblMetazoa"/>
        </authorList>
    </citation>
    <scope>IDENTIFICATION</scope>
    <source>
        <strain evidence="1">05x7-T-G4-1.051#20</strain>
    </source>
</reference>
<evidence type="ECO:0000313" key="1">
    <source>
        <dbReference type="EnsemblMetazoa" id="G19219.1:cds"/>
    </source>
</evidence>
<name>A0A8W8JGJ3_MAGGI</name>
<protein>
    <submittedName>
        <fullName evidence="1">Uncharacterized protein</fullName>
    </submittedName>
</protein>
<organism evidence="1 2">
    <name type="scientific">Magallana gigas</name>
    <name type="common">Pacific oyster</name>
    <name type="synonym">Crassostrea gigas</name>
    <dbReference type="NCBI Taxonomy" id="29159"/>
    <lineage>
        <taxon>Eukaryota</taxon>
        <taxon>Metazoa</taxon>
        <taxon>Spiralia</taxon>
        <taxon>Lophotrochozoa</taxon>
        <taxon>Mollusca</taxon>
        <taxon>Bivalvia</taxon>
        <taxon>Autobranchia</taxon>
        <taxon>Pteriomorphia</taxon>
        <taxon>Ostreida</taxon>
        <taxon>Ostreoidea</taxon>
        <taxon>Ostreidae</taxon>
        <taxon>Magallana</taxon>
    </lineage>
</organism>
<sequence length="257" mass="29201">MAAKQKDCGSIDQECSKLNELNNQRYLFQYHCLINSWGNATVEVCALNRSIFGYCAEYLVDGALVQDKYDSDCKHHNPPCPVLYNSAEAYLYQSCYDLVYKNRERNICYAHEGVTSYSKSCKLWQNKHDAMLSSKNVFVISNDNVSQGVDYVARCPKDAESWKMAAKQKDCESIDQECSKLNELNNQRYIFQYHCLINSWGNATVEVCALNRSIFGYCAEYDAAGGLVQDNYDLGCQQSHPPCPALYNSAEAYQCKL</sequence>
<dbReference type="AlphaFoldDB" id="A0A8W8JGJ3"/>
<dbReference type="Proteomes" id="UP000005408">
    <property type="component" value="Unassembled WGS sequence"/>
</dbReference>
<evidence type="ECO:0000313" key="2">
    <source>
        <dbReference type="Proteomes" id="UP000005408"/>
    </source>
</evidence>
<keyword evidence="2" id="KW-1185">Reference proteome</keyword>
<proteinExistence type="predicted"/>
<accession>A0A8W8JGJ3</accession>